<dbReference type="InterPro" id="IPR004675">
    <property type="entry name" value="AhpD_core"/>
</dbReference>
<evidence type="ECO:0000313" key="3">
    <source>
        <dbReference type="Proteomes" id="UP001160550"/>
    </source>
</evidence>
<evidence type="ECO:0000313" key="2">
    <source>
        <dbReference type="EMBL" id="MDH7453915.1"/>
    </source>
</evidence>
<dbReference type="PANTHER" id="PTHR34846:SF10">
    <property type="entry name" value="CYTOPLASMIC PROTEIN"/>
    <property type="match status" value="1"/>
</dbReference>
<dbReference type="RefSeq" id="WP_280943123.1">
    <property type="nucleotide sequence ID" value="NZ_JARYGX010000023.1"/>
</dbReference>
<organism evidence="2 3">
    <name type="scientific">Luteimonas composti</name>
    <dbReference type="NCBI Taxonomy" id="398257"/>
    <lineage>
        <taxon>Bacteria</taxon>
        <taxon>Pseudomonadati</taxon>
        <taxon>Pseudomonadota</taxon>
        <taxon>Gammaproteobacteria</taxon>
        <taxon>Lysobacterales</taxon>
        <taxon>Lysobacteraceae</taxon>
        <taxon>Luteimonas</taxon>
    </lineage>
</organism>
<dbReference type="EMBL" id="JARYGX010000023">
    <property type="protein sequence ID" value="MDH7453915.1"/>
    <property type="molecule type" value="Genomic_DNA"/>
</dbReference>
<reference evidence="2" key="1">
    <citation type="journal article" date="2007" name="Int. J. Syst. Evol. Microbiol.">
        <title>Luteimonas composti sp. nov., a moderately thermophilic bacterium isolated from food waste.</title>
        <authorList>
            <person name="Young C.C."/>
            <person name="Kampfer P."/>
            <person name="Chen W.M."/>
            <person name="Yen W.S."/>
            <person name="Arun A.B."/>
            <person name="Lai W.A."/>
            <person name="Shen F.T."/>
            <person name="Rekha P.D."/>
            <person name="Lin K.Y."/>
            <person name="Chou J.H."/>
        </authorList>
    </citation>
    <scope>NUCLEOTIDE SEQUENCE</scope>
    <source>
        <strain evidence="2">CC-YY355</strain>
    </source>
</reference>
<proteinExistence type="predicted"/>
<gene>
    <name evidence="2" type="ORF">QF205_12685</name>
</gene>
<comment type="caution">
    <text evidence="2">The sequence shown here is derived from an EMBL/GenBank/DDBJ whole genome shotgun (WGS) entry which is preliminary data.</text>
</comment>
<name>A0ABT6MTJ5_9GAMM</name>
<dbReference type="Proteomes" id="UP001160550">
    <property type="component" value="Unassembled WGS sequence"/>
</dbReference>
<dbReference type="InterPro" id="IPR029032">
    <property type="entry name" value="AhpD-like"/>
</dbReference>
<keyword evidence="3" id="KW-1185">Reference proteome</keyword>
<dbReference type="InterPro" id="IPR003779">
    <property type="entry name" value="CMD-like"/>
</dbReference>
<dbReference type="PANTHER" id="PTHR34846">
    <property type="entry name" value="4-CARBOXYMUCONOLACTONE DECARBOXYLASE FAMILY PROTEIN (AFU_ORTHOLOGUE AFUA_6G11590)"/>
    <property type="match status" value="1"/>
</dbReference>
<accession>A0ABT6MTJ5</accession>
<dbReference type="Pfam" id="PF02627">
    <property type="entry name" value="CMD"/>
    <property type="match status" value="1"/>
</dbReference>
<sequence>MSQHPRIPYPRLAPKAFQALLSLDAALHHGRIEPRLAALVKLRVSQINGCAYCLDMHSHEARAAGEDQRRLDTLAGWRESGLFDARERAALQWAESLTRIEATGAADADYAPLAGHFDETAIAELSFLVVEINAWNRLAVGLRTPLPPARA</sequence>
<reference evidence="2" key="2">
    <citation type="submission" date="2023-04" db="EMBL/GenBank/DDBJ databases">
        <authorList>
            <person name="Sun J.-Q."/>
        </authorList>
    </citation>
    <scope>NUCLEOTIDE SEQUENCE</scope>
    <source>
        <strain evidence="2">CC-YY355</strain>
    </source>
</reference>
<dbReference type="Gene3D" id="1.20.1290.10">
    <property type="entry name" value="AhpD-like"/>
    <property type="match status" value="1"/>
</dbReference>
<evidence type="ECO:0000259" key="1">
    <source>
        <dbReference type="Pfam" id="PF02627"/>
    </source>
</evidence>
<dbReference type="SUPFAM" id="SSF69118">
    <property type="entry name" value="AhpD-like"/>
    <property type="match status" value="1"/>
</dbReference>
<protein>
    <submittedName>
        <fullName evidence="2">Carboxymuconolactone decarboxylase family protein</fullName>
    </submittedName>
</protein>
<dbReference type="NCBIfam" id="TIGR00778">
    <property type="entry name" value="ahpD_dom"/>
    <property type="match status" value="1"/>
</dbReference>
<feature type="domain" description="Carboxymuconolactone decarboxylase-like" evidence="1">
    <location>
        <begin position="14"/>
        <end position="95"/>
    </location>
</feature>